<dbReference type="InterPro" id="IPR050950">
    <property type="entry name" value="HTH-type_LysR_regulators"/>
</dbReference>
<dbReference type="InterPro" id="IPR005119">
    <property type="entry name" value="LysR_subst-bd"/>
</dbReference>
<accession>A0A927I2J5</accession>
<keyword evidence="4" id="KW-0804">Transcription</keyword>
<evidence type="ECO:0000259" key="5">
    <source>
        <dbReference type="PROSITE" id="PS50931"/>
    </source>
</evidence>
<evidence type="ECO:0000256" key="1">
    <source>
        <dbReference type="ARBA" id="ARBA00009437"/>
    </source>
</evidence>
<dbReference type="Pfam" id="PF03466">
    <property type="entry name" value="LysR_substrate"/>
    <property type="match status" value="1"/>
</dbReference>
<keyword evidence="7" id="KW-1185">Reference proteome</keyword>
<dbReference type="PANTHER" id="PTHR30419">
    <property type="entry name" value="HTH-TYPE TRANSCRIPTIONAL REGULATOR YBHD"/>
    <property type="match status" value="1"/>
</dbReference>
<dbReference type="Pfam" id="PF00126">
    <property type="entry name" value="HTH_1"/>
    <property type="match status" value="1"/>
</dbReference>
<keyword evidence="2" id="KW-0805">Transcription regulation</keyword>
<dbReference type="GO" id="GO:0003700">
    <property type="term" value="F:DNA-binding transcription factor activity"/>
    <property type="evidence" value="ECO:0007669"/>
    <property type="project" value="InterPro"/>
</dbReference>
<evidence type="ECO:0000313" key="6">
    <source>
        <dbReference type="EMBL" id="MBD3848607.1"/>
    </source>
</evidence>
<dbReference type="Gene3D" id="1.10.10.10">
    <property type="entry name" value="Winged helix-like DNA-binding domain superfamily/Winged helix DNA-binding domain"/>
    <property type="match status" value="1"/>
</dbReference>
<dbReference type="InterPro" id="IPR036388">
    <property type="entry name" value="WH-like_DNA-bd_sf"/>
</dbReference>
<dbReference type="PANTHER" id="PTHR30419:SF8">
    <property type="entry name" value="NITROGEN ASSIMILATION TRANSCRIPTIONAL ACTIVATOR-RELATED"/>
    <property type="match status" value="1"/>
</dbReference>
<organism evidence="6 7">
    <name type="scientific">Bosea spartocytisi</name>
    <dbReference type="NCBI Taxonomy" id="2773451"/>
    <lineage>
        <taxon>Bacteria</taxon>
        <taxon>Pseudomonadati</taxon>
        <taxon>Pseudomonadota</taxon>
        <taxon>Alphaproteobacteria</taxon>
        <taxon>Hyphomicrobiales</taxon>
        <taxon>Boseaceae</taxon>
        <taxon>Bosea</taxon>
    </lineage>
</organism>
<evidence type="ECO:0000256" key="3">
    <source>
        <dbReference type="ARBA" id="ARBA00023125"/>
    </source>
</evidence>
<dbReference type="SUPFAM" id="SSF46785">
    <property type="entry name" value="Winged helix' DNA-binding domain"/>
    <property type="match status" value="1"/>
</dbReference>
<dbReference type="RefSeq" id="WP_191125610.1">
    <property type="nucleotide sequence ID" value="NZ_JACXWY010000020.1"/>
</dbReference>
<dbReference type="InterPro" id="IPR036390">
    <property type="entry name" value="WH_DNA-bd_sf"/>
</dbReference>
<dbReference type="EMBL" id="JACXWY010000020">
    <property type="protein sequence ID" value="MBD3848607.1"/>
    <property type="molecule type" value="Genomic_DNA"/>
</dbReference>
<dbReference type="AlphaFoldDB" id="A0A927I2J5"/>
<comment type="similarity">
    <text evidence="1">Belongs to the LysR transcriptional regulatory family.</text>
</comment>
<sequence>MTAGRWIGALSLDVAVPNCDPNCLRSGRVSLGLPLPPHMVFRLALLHVREARPRLIGGVSPSPVDYPVSRSPDFSRMDISPRQLAHLLAIHRSGSLLRASEGLGVAQPSLSVSVARLEDVTGHRLVERGRHGAKLTAAGLALLRHAESLEAVLQTAGEEMRNLRVGVAGPLIVGGTPLSASSIIPDILSSLYREQPAMACSVIEGSDDDLLAGLLTHRIDVVISTISGHGSSGREREDIANEPLFGAGVAALVRAGHSLAGERELSLTEHREALWVMPPEGSTFTTLVEALFTTAGLAFPERIIRAAPFGVLKEIVRRTDGITILSHQIVRSELEDGSLVALPLRQQPAKRIFGLRTLKQHPMSALARRFIEIAREKAVDYDHA</sequence>
<evidence type="ECO:0000313" key="7">
    <source>
        <dbReference type="Proteomes" id="UP000619295"/>
    </source>
</evidence>
<reference evidence="6" key="1">
    <citation type="submission" date="2020-09" db="EMBL/GenBank/DDBJ databases">
        <title>Bosea spartocytisi sp. nov. a root nodule endophyte of Spartocytisus supranubius in the high mountain ecosystem fo the Teide National Park (Canary Islands, Spain).</title>
        <authorList>
            <person name="Pulido-Suarez L."/>
            <person name="Peix A."/>
            <person name="Igual J.M."/>
            <person name="Socas-Perez N."/>
            <person name="Velazquez E."/>
            <person name="Flores-Felix J.D."/>
            <person name="Leon-Barrios M."/>
        </authorList>
    </citation>
    <scope>NUCLEOTIDE SEQUENCE</scope>
    <source>
        <strain evidence="6">SSUT16</strain>
    </source>
</reference>
<proteinExistence type="inferred from homology"/>
<comment type="caution">
    <text evidence="6">The sequence shown here is derived from an EMBL/GenBank/DDBJ whole genome shotgun (WGS) entry which is preliminary data.</text>
</comment>
<dbReference type="SUPFAM" id="SSF53850">
    <property type="entry name" value="Periplasmic binding protein-like II"/>
    <property type="match status" value="1"/>
</dbReference>
<feature type="domain" description="HTH lysR-type" evidence="5">
    <location>
        <begin position="79"/>
        <end position="136"/>
    </location>
</feature>
<dbReference type="InterPro" id="IPR000847">
    <property type="entry name" value="LysR_HTH_N"/>
</dbReference>
<protein>
    <submittedName>
        <fullName evidence="6">LysR family transcriptional regulator</fullName>
    </submittedName>
</protein>
<keyword evidence="3" id="KW-0238">DNA-binding</keyword>
<gene>
    <name evidence="6" type="ORF">IED13_23165</name>
</gene>
<name>A0A927I2J5_9HYPH</name>
<dbReference type="Gene3D" id="3.40.190.290">
    <property type="match status" value="1"/>
</dbReference>
<dbReference type="GO" id="GO:0005829">
    <property type="term" value="C:cytosol"/>
    <property type="evidence" value="ECO:0007669"/>
    <property type="project" value="TreeGrafter"/>
</dbReference>
<dbReference type="Proteomes" id="UP000619295">
    <property type="component" value="Unassembled WGS sequence"/>
</dbReference>
<evidence type="ECO:0000256" key="2">
    <source>
        <dbReference type="ARBA" id="ARBA00023015"/>
    </source>
</evidence>
<evidence type="ECO:0000256" key="4">
    <source>
        <dbReference type="ARBA" id="ARBA00023163"/>
    </source>
</evidence>
<dbReference type="GO" id="GO:0003677">
    <property type="term" value="F:DNA binding"/>
    <property type="evidence" value="ECO:0007669"/>
    <property type="project" value="UniProtKB-KW"/>
</dbReference>
<dbReference type="PROSITE" id="PS50931">
    <property type="entry name" value="HTH_LYSR"/>
    <property type="match status" value="1"/>
</dbReference>